<dbReference type="Proteomes" id="UP001161757">
    <property type="component" value="Unassembled WGS sequence"/>
</dbReference>
<dbReference type="EMBL" id="JAJGCB010000028">
    <property type="protein sequence ID" value="KAJ8987120.1"/>
    <property type="molecule type" value="Genomic_DNA"/>
</dbReference>
<reference evidence="1" key="1">
    <citation type="submission" date="2023-01" db="EMBL/GenBank/DDBJ databases">
        <title>Exophiala dermititidis isolated from Cystic Fibrosis Patient.</title>
        <authorList>
            <person name="Kurbessoian T."/>
            <person name="Crocker A."/>
            <person name="Murante D."/>
            <person name="Hogan D.A."/>
            <person name="Stajich J.E."/>
        </authorList>
    </citation>
    <scope>NUCLEOTIDE SEQUENCE</scope>
    <source>
        <strain evidence="1">Ex8</strain>
    </source>
</reference>
<name>A0AAN6IQU7_EXODE</name>
<sequence length="135" mass="15386">MWRRAFGWAVTRAGRLMDHGPWSRKLWAGPASFGATMQWFLLRGWYFQSVVEDIAGSKFSFPVLARKPFRESAADEERGLIEIVFMNRRIAGNQSARSWSLQSFDCTATQGCRPADLLSRVGRVLYLRPDTLVLA</sequence>
<comment type="caution">
    <text evidence="1">The sequence shown here is derived from an EMBL/GenBank/DDBJ whole genome shotgun (WGS) entry which is preliminary data.</text>
</comment>
<accession>A0AAN6IQU7</accession>
<organism evidence="1 2">
    <name type="scientific">Exophiala dermatitidis</name>
    <name type="common">Black yeast-like fungus</name>
    <name type="synonym">Wangiella dermatitidis</name>
    <dbReference type="NCBI Taxonomy" id="5970"/>
    <lineage>
        <taxon>Eukaryota</taxon>
        <taxon>Fungi</taxon>
        <taxon>Dikarya</taxon>
        <taxon>Ascomycota</taxon>
        <taxon>Pezizomycotina</taxon>
        <taxon>Eurotiomycetes</taxon>
        <taxon>Chaetothyriomycetidae</taxon>
        <taxon>Chaetothyriales</taxon>
        <taxon>Herpotrichiellaceae</taxon>
        <taxon>Exophiala</taxon>
    </lineage>
</organism>
<evidence type="ECO:0000313" key="1">
    <source>
        <dbReference type="EMBL" id="KAJ8987120.1"/>
    </source>
</evidence>
<protein>
    <submittedName>
        <fullName evidence="1">Uncharacterized protein</fullName>
    </submittedName>
</protein>
<gene>
    <name evidence="1" type="ORF">HRR80_008863</name>
</gene>
<proteinExistence type="predicted"/>
<evidence type="ECO:0000313" key="2">
    <source>
        <dbReference type="Proteomes" id="UP001161757"/>
    </source>
</evidence>
<dbReference type="AlphaFoldDB" id="A0AAN6IQU7"/>